<name>A0AA40AIB7_9PEZI</name>
<gene>
    <name evidence="2" type="ORF">B0H67DRAFT_441924</name>
</gene>
<keyword evidence="3" id="KW-1185">Reference proteome</keyword>
<evidence type="ECO:0000313" key="2">
    <source>
        <dbReference type="EMBL" id="KAK0716383.1"/>
    </source>
</evidence>
<protein>
    <submittedName>
        <fullName evidence="2">Heterokaryon incompatibility protein-domain-containing protein</fullName>
    </submittedName>
</protein>
<accession>A0AA40AIB7</accession>
<dbReference type="AlphaFoldDB" id="A0AA40AIB7"/>
<feature type="non-terminal residue" evidence="2">
    <location>
        <position position="190"/>
    </location>
</feature>
<reference evidence="2" key="1">
    <citation type="submission" date="2023-06" db="EMBL/GenBank/DDBJ databases">
        <title>Genome-scale phylogeny and comparative genomics of the fungal order Sordariales.</title>
        <authorList>
            <consortium name="Lawrence Berkeley National Laboratory"/>
            <person name="Hensen N."/>
            <person name="Bonometti L."/>
            <person name="Westerberg I."/>
            <person name="Brannstrom I.O."/>
            <person name="Guillou S."/>
            <person name="Cros-Aarteil S."/>
            <person name="Calhoun S."/>
            <person name="Haridas S."/>
            <person name="Kuo A."/>
            <person name="Mondo S."/>
            <person name="Pangilinan J."/>
            <person name="Riley R."/>
            <person name="Labutti K."/>
            <person name="Andreopoulos B."/>
            <person name="Lipzen A."/>
            <person name="Chen C."/>
            <person name="Yanf M."/>
            <person name="Daum C."/>
            <person name="Ng V."/>
            <person name="Clum A."/>
            <person name="Steindorff A."/>
            <person name="Ohm R."/>
            <person name="Martin F."/>
            <person name="Silar P."/>
            <person name="Natvig D."/>
            <person name="Lalanne C."/>
            <person name="Gautier V."/>
            <person name="Ament-Velasquez S.L."/>
            <person name="Kruys A."/>
            <person name="Hutchinson M.I."/>
            <person name="Powell A.J."/>
            <person name="Barry K."/>
            <person name="Miller A.N."/>
            <person name="Grigoriev I.V."/>
            <person name="Debuchy R."/>
            <person name="Gladieux P."/>
            <person name="Thoren M.H."/>
            <person name="Johannesson H."/>
        </authorList>
    </citation>
    <scope>NUCLEOTIDE SEQUENCE</scope>
    <source>
        <strain evidence="2">SMH4607-1</strain>
    </source>
</reference>
<dbReference type="InterPro" id="IPR010730">
    <property type="entry name" value="HET"/>
</dbReference>
<evidence type="ECO:0000313" key="3">
    <source>
        <dbReference type="Proteomes" id="UP001172102"/>
    </source>
</evidence>
<feature type="domain" description="Heterokaryon incompatibility" evidence="1">
    <location>
        <begin position="50"/>
        <end position="180"/>
    </location>
</feature>
<dbReference type="EMBL" id="JAUKUA010000004">
    <property type="protein sequence ID" value="KAK0716383.1"/>
    <property type="molecule type" value="Genomic_DNA"/>
</dbReference>
<dbReference type="Pfam" id="PF06985">
    <property type="entry name" value="HET"/>
    <property type="match status" value="1"/>
</dbReference>
<organism evidence="2 3">
    <name type="scientific">Lasiosphaeris hirsuta</name>
    <dbReference type="NCBI Taxonomy" id="260670"/>
    <lineage>
        <taxon>Eukaryota</taxon>
        <taxon>Fungi</taxon>
        <taxon>Dikarya</taxon>
        <taxon>Ascomycota</taxon>
        <taxon>Pezizomycotina</taxon>
        <taxon>Sordariomycetes</taxon>
        <taxon>Sordariomycetidae</taxon>
        <taxon>Sordariales</taxon>
        <taxon>Lasiosphaeriaceae</taxon>
        <taxon>Lasiosphaeris</taxon>
    </lineage>
</organism>
<evidence type="ECO:0000259" key="1">
    <source>
        <dbReference type="Pfam" id="PF06985"/>
    </source>
</evidence>
<feature type="non-terminal residue" evidence="2">
    <location>
        <position position="1"/>
    </location>
</feature>
<dbReference type="PANTHER" id="PTHR33112">
    <property type="entry name" value="DOMAIN PROTEIN, PUTATIVE-RELATED"/>
    <property type="match status" value="1"/>
</dbReference>
<sequence>WIDFCENHDSCACPKRKETTVTGGTKDISGFRLVDCKTEEDVKASVNQAFVALSYVWGAPCSGNAGESSPWSRVVKDAIEVTRQLGYRYLWVDRHCIDQENAQEKHQQIARMHDIYGRAQLTIIATAGDDASHGLFGVSRPRRQQPSISIDELHLPMVPSDPQASIRAFVWWHRGWTYQEGALSRSRIIF</sequence>
<comment type="caution">
    <text evidence="2">The sequence shown here is derived from an EMBL/GenBank/DDBJ whole genome shotgun (WGS) entry which is preliminary data.</text>
</comment>
<dbReference type="PANTHER" id="PTHR33112:SF1">
    <property type="entry name" value="HETEROKARYON INCOMPATIBILITY DOMAIN-CONTAINING PROTEIN"/>
    <property type="match status" value="1"/>
</dbReference>
<proteinExistence type="predicted"/>
<dbReference type="Proteomes" id="UP001172102">
    <property type="component" value="Unassembled WGS sequence"/>
</dbReference>